<dbReference type="GO" id="GO:0005829">
    <property type="term" value="C:cytosol"/>
    <property type="evidence" value="ECO:0007669"/>
    <property type="project" value="TreeGrafter"/>
</dbReference>
<dbReference type="InterPro" id="IPR014043">
    <property type="entry name" value="Acyl_transferase_dom"/>
</dbReference>
<evidence type="ECO:0000256" key="4">
    <source>
        <dbReference type="ARBA" id="ARBA00048462"/>
    </source>
</evidence>
<comment type="catalytic activity">
    <reaction evidence="4">
        <text>holo-[ACP] + malonyl-CoA = malonyl-[ACP] + CoA</text>
        <dbReference type="Rhea" id="RHEA:41792"/>
        <dbReference type="Rhea" id="RHEA-COMP:9623"/>
        <dbReference type="Rhea" id="RHEA-COMP:9685"/>
        <dbReference type="ChEBI" id="CHEBI:57287"/>
        <dbReference type="ChEBI" id="CHEBI:57384"/>
        <dbReference type="ChEBI" id="CHEBI:64479"/>
        <dbReference type="ChEBI" id="CHEBI:78449"/>
        <dbReference type="EC" id="2.3.1.39"/>
    </reaction>
</comment>
<dbReference type="Proteomes" id="UP000285112">
    <property type="component" value="Unassembled WGS sequence"/>
</dbReference>
<dbReference type="InterPro" id="IPR050858">
    <property type="entry name" value="Mal-CoA-ACP_Trans/PKS_FabD"/>
</dbReference>
<dbReference type="SUPFAM" id="SSF52151">
    <property type="entry name" value="FabD/lysophospholipase-like"/>
    <property type="match status" value="1"/>
</dbReference>
<dbReference type="InterPro" id="IPR001227">
    <property type="entry name" value="Ac_transferase_dom_sf"/>
</dbReference>
<dbReference type="OrthoDB" id="5123945at2"/>
<accession>A0A419I1K8</accession>
<organism evidence="6 7">
    <name type="scientific">Amycolatopsis panacis</name>
    <dbReference type="NCBI Taxonomy" id="2340917"/>
    <lineage>
        <taxon>Bacteria</taxon>
        <taxon>Bacillati</taxon>
        <taxon>Actinomycetota</taxon>
        <taxon>Actinomycetes</taxon>
        <taxon>Pseudonocardiales</taxon>
        <taxon>Pseudonocardiaceae</taxon>
        <taxon>Amycolatopsis</taxon>
    </lineage>
</organism>
<keyword evidence="7" id="KW-1185">Reference proteome</keyword>
<sequence length="300" mass="32894">MGPARAGELGRFLVIDPLARRRVAVADEALGYRLVDRLREAGDEYTEYLQIAFVLASLALAERAEAEHGLTPVVCGGSSFGERAAVVRSGALPLAELVRLVAGIARCEQEYFTTRHQDLVSQFVVRLPEECLPELLDGMVHDVSGRFDPDVHLITLAEADLDEFIRRVRAAGGYALTTMRPAAHSPRLTGLRDRLADEVFGRYSFRDPELPVVSDQDGALLRTGEAVASLLLESTVTMVRLPELAARFARLGVRRTLVPGPDHLLHRLPGLAGQTELLRADVKEALKPRRPRRRATAVAA</sequence>
<feature type="domain" description="Malonyl-CoA:ACP transacylase (MAT)" evidence="5">
    <location>
        <begin position="30"/>
        <end position="239"/>
    </location>
</feature>
<proteinExistence type="predicted"/>
<dbReference type="GO" id="GO:0004314">
    <property type="term" value="F:[acyl-carrier-protein] S-malonyltransferase activity"/>
    <property type="evidence" value="ECO:0007669"/>
    <property type="project" value="UniProtKB-EC"/>
</dbReference>
<protein>
    <recommendedName>
        <fullName evidence="1">[acyl-carrier-protein] S-malonyltransferase</fullName>
        <ecNumber evidence="1">2.3.1.39</ecNumber>
    </recommendedName>
</protein>
<dbReference type="EC" id="2.3.1.39" evidence="1"/>
<dbReference type="InterPro" id="IPR016035">
    <property type="entry name" value="Acyl_Trfase/lysoPLipase"/>
</dbReference>
<dbReference type="EMBL" id="QZFV01000093">
    <property type="protein sequence ID" value="RJQ83719.1"/>
    <property type="molecule type" value="Genomic_DNA"/>
</dbReference>
<gene>
    <name evidence="6" type="ORF">D5S19_19285</name>
</gene>
<dbReference type="GO" id="GO:0006633">
    <property type="term" value="P:fatty acid biosynthetic process"/>
    <property type="evidence" value="ECO:0007669"/>
    <property type="project" value="TreeGrafter"/>
</dbReference>
<evidence type="ECO:0000256" key="2">
    <source>
        <dbReference type="ARBA" id="ARBA00022679"/>
    </source>
</evidence>
<keyword evidence="2 6" id="KW-0808">Transferase</keyword>
<name>A0A419I1K8_9PSEU</name>
<dbReference type="Pfam" id="PF00698">
    <property type="entry name" value="Acyl_transf_1"/>
    <property type="match status" value="1"/>
</dbReference>
<dbReference type="PANTHER" id="PTHR42681:SF1">
    <property type="entry name" value="MALONYL-COA-ACYL CARRIER PROTEIN TRANSACYLASE, MITOCHONDRIAL"/>
    <property type="match status" value="1"/>
</dbReference>
<keyword evidence="3 6" id="KW-0012">Acyltransferase</keyword>
<evidence type="ECO:0000259" key="5">
    <source>
        <dbReference type="Pfam" id="PF00698"/>
    </source>
</evidence>
<reference evidence="6 7" key="1">
    <citation type="submission" date="2018-09" db="EMBL/GenBank/DDBJ databases">
        <title>YIM PH 21725 draft genome.</title>
        <authorList>
            <person name="Miao C."/>
        </authorList>
    </citation>
    <scope>NUCLEOTIDE SEQUENCE [LARGE SCALE GENOMIC DNA]</scope>
    <source>
        <strain evidence="7">YIM PH21725</strain>
    </source>
</reference>
<comment type="caution">
    <text evidence="6">The sequence shown here is derived from an EMBL/GenBank/DDBJ whole genome shotgun (WGS) entry which is preliminary data.</text>
</comment>
<evidence type="ECO:0000256" key="3">
    <source>
        <dbReference type="ARBA" id="ARBA00023315"/>
    </source>
</evidence>
<dbReference type="Gene3D" id="3.40.366.10">
    <property type="entry name" value="Malonyl-Coenzyme A Acyl Carrier Protein, domain 2"/>
    <property type="match status" value="2"/>
</dbReference>
<evidence type="ECO:0000256" key="1">
    <source>
        <dbReference type="ARBA" id="ARBA00013258"/>
    </source>
</evidence>
<evidence type="ECO:0000313" key="7">
    <source>
        <dbReference type="Proteomes" id="UP000285112"/>
    </source>
</evidence>
<dbReference type="AlphaFoldDB" id="A0A419I1K8"/>
<evidence type="ECO:0000313" key="6">
    <source>
        <dbReference type="EMBL" id="RJQ83719.1"/>
    </source>
</evidence>
<dbReference type="PANTHER" id="PTHR42681">
    <property type="entry name" value="MALONYL-COA-ACYL CARRIER PROTEIN TRANSACYLASE, MITOCHONDRIAL"/>
    <property type="match status" value="1"/>
</dbReference>